<dbReference type="RefSeq" id="WP_340519357.1">
    <property type="nucleotide sequence ID" value="NZ_JBBLXS010000049.1"/>
</dbReference>
<comment type="caution">
    <text evidence="3">The sequence shown here is derived from an EMBL/GenBank/DDBJ whole genome shotgun (WGS) entry which is preliminary data.</text>
</comment>
<evidence type="ECO:0000256" key="1">
    <source>
        <dbReference type="PROSITE-ProRule" id="PRU00169"/>
    </source>
</evidence>
<dbReference type="EMBL" id="JBBLXS010000049">
    <property type="protein sequence ID" value="MEK0184398.1"/>
    <property type="molecule type" value="Genomic_DNA"/>
</dbReference>
<protein>
    <recommendedName>
        <fullName evidence="2">Response regulatory domain-containing protein</fullName>
    </recommendedName>
</protein>
<accession>A0ABU8YJ34</accession>
<evidence type="ECO:0000313" key="3">
    <source>
        <dbReference type="EMBL" id="MEK0184398.1"/>
    </source>
</evidence>
<comment type="caution">
    <text evidence="1">Lacks conserved residue(s) required for the propagation of feature annotation.</text>
</comment>
<keyword evidence="4" id="KW-1185">Reference proteome</keyword>
<gene>
    <name evidence="3" type="ORF">WMG39_05970</name>
</gene>
<feature type="domain" description="Response regulatory" evidence="2">
    <location>
        <begin position="1"/>
        <end position="45"/>
    </location>
</feature>
<dbReference type="PROSITE" id="PS50110">
    <property type="entry name" value="RESPONSE_REGULATORY"/>
    <property type="match status" value="1"/>
</dbReference>
<reference evidence="3 4" key="1">
    <citation type="journal article" date="2020" name="Harmful Algae">
        <title>Molecular and morphological characterization of a novel dihydroanatoxin-a producing Microcoleus species (cyanobacteria) from the Russian River, California, USA.</title>
        <authorList>
            <person name="Conklin K.Y."/>
            <person name="Stancheva R."/>
            <person name="Otten T.G."/>
            <person name="Fadness R."/>
            <person name="Boyer G.L."/>
            <person name="Read B."/>
            <person name="Zhang X."/>
            <person name="Sheath R.G."/>
        </authorList>
    </citation>
    <scope>NUCLEOTIDE SEQUENCE [LARGE SCALE GENOMIC DNA]</scope>
    <source>
        <strain evidence="3 4">PTRS2</strain>
    </source>
</reference>
<dbReference type="InterPro" id="IPR001789">
    <property type="entry name" value="Sig_transdc_resp-reg_receiver"/>
</dbReference>
<evidence type="ECO:0000259" key="2">
    <source>
        <dbReference type="PROSITE" id="PS50110"/>
    </source>
</evidence>
<sequence length="49" mass="5422">MIPVVLLTAKALPSDRRRFAAMGVAGVIIKPFNSRQVWKQVAEILGWSV</sequence>
<dbReference type="SUPFAM" id="SSF52172">
    <property type="entry name" value="CheY-like"/>
    <property type="match status" value="1"/>
</dbReference>
<name>A0ABU8YJ34_9CYAN</name>
<organism evidence="3 4">
    <name type="scientific">Microcoleus anatoxicus PTRS2</name>
    <dbReference type="NCBI Taxonomy" id="2705321"/>
    <lineage>
        <taxon>Bacteria</taxon>
        <taxon>Bacillati</taxon>
        <taxon>Cyanobacteriota</taxon>
        <taxon>Cyanophyceae</taxon>
        <taxon>Oscillatoriophycideae</taxon>
        <taxon>Oscillatoriales</taxon>
        <taxon>Microcoleaceae</taxon>
        <taxon>Microcoleus</taxon>
        <taxon>Microcoleus anatoxicus</taxon>
    </lineage>
</organism>
<dbReference type="Gene3D" id="3.40.50.2300">
    <property type="match status" value="1"/>
</dbReference>
<proteinExistence type="predicted"/>
<dbReference type="Proteomes" id="UP001384579">
    <property type="component" value="Unassembled WGS sequence"/>
</dbReference>
<evidence type="ECO:0000313" key="4">
    <source>
        <dbReference type="Proteomes" id="UP001384579"/>
    </source>
</evidence>
<dbReference type="InterPro" id="IPR011006">
    <property type="entry name" value="CheY-like_superfamily"/>
</dbReference>